<gene>
    <name evidence="3" type="ORF">ENUP19_0123G0004</name>
</gene>
<sequence>MSEFTSHKQSKDTISGMFDLTTDTDFAIKVPRKQSISTDKTIITSSITKVEKKAPLIVKTGKAFKYENGTPINQGNVAIAVIDEEQVFSLILYKTGNVIITKSVIYTNFPIVIQENRFWYFKDSQGVGWNIKFKTDMDRLQLSIKVLECLSLNCHHGVILKTSTDKESEETFNEKLKIKYKLCSIEKEFSLGNEEVMEIEMTSSIGVLLKSIKFTENTTAIIVGTPENLELIQHTGTRLICICIEKIKTSESKKKDLTVEFIGKSELLEQSESTENKSTKTVLERVSSIGKPLAGLTPTVIDKTLKESKEVSDEGCNENEETKQSNNENIHKNNHPQKTQEEWEEITQQLQSMSEMIKRINTRLEGKEGDVIGMVLKLKEEKDEMEQKVKETVLENEKMKKELDEAKKEVESYKKVNEQLSSELNELKNKQEGVSKEKIIQLIEEEKKKEVDITSLFERIRKECDTGMKRVMQKVYADTVIGIEDFDNMDEVQNVLRSVIKETTINGIQEVFKQIEEIQPKETINLDNIIKSIQLESESVDNQ</sequence>
<feature type="coiled-coil region" evidence="1">
    <location>
        <begin position="375"/>
        <end position="437"/>
    </location>
</feature>
<evidence type="ECO:0000256" key="2">
    <source>
        <dbReference type="SAM" id="MobiDB-lite"/>
    </source>
</evidence>
<evidence type="ECO:0008006" key="5">
    <source>
        <dbReference type="Google" id="ProtNLM"/>
    </source>
</evidence>
<keyword evidence="4" id="KW-1185">Reference proteome</keyword>
<dbReference type="Proteomes" id="UP001628156">
    <property type="component" value="Unassembled WGS sequence"/>
</dbReference>
<protein>
    <recommendedName>
        <fullName evidence="5">Long chain 3-ketoacyl-CoA thiolase</fullName>
    </recommendedName>
</protein>
<reference evidence="3 4" key="1">
    <citation type="journal article" date="2019" name="PLoS Negl. Trop. Dis.">
        <title>Whole genome sequencing of Entamoeba nuttalli reveals mammalian host-related molecular signatures and a novel octapeptide-repeat surface protein.</title>
        <authorList>
            <person name="Tanaka M."/>
            <person name="Makiuchi T."/>
            <person name="Komiyama T."/>
            <person name="Shiina T."/>
            <person name="Osaki K."/>
            <person name="Tachibana H."/>
        </authorList>
    </citation>
    <scope>NUCLEOTIDE SEQUENCE [LARGE SCALE GENOMIC DNA]</scope>
    <source>
        <strain evidence="3 4">P19-061405</strain>
    </source>
</reference>
<evidence type="ECO:0000313" key="4">
    <source>
        <dbReference type="Proteomes" id="UP001628156"/>
    </source>
</evidence>
<keyword evidence="1" id="KW-0175">Coiled coil</keyword>
<accession>A0ABQ0DJ60</accession>
<dbReference type="EMBL" id="BAAFRS010000123">
    <property type="protein sequence ID" value="GAB1222894.1"/>
    <property type="molecule type" value="Genomic_DNA"/>
</dbReference>
<evidence type="ECO:0000256" key="1">
    <source>
        <dbReference type="SAM" id="Coils"/>
    </source>
</evidence>
<proteinExistence type="predicted"/>
<organism evidence="3 4">
    <name type="scientific">Entamoeba nuttalli</name>
    <dbReference type="NCBI Taxonomy" id="412467"/>
    <lineage>
        <taxon>Eukaryota</taxon>
        <taxon>Amoebozoa</taxon>
        <taxon>Evosea</taxon>
        <taxon>Archamoebae</taxon>
        <taxon>Mastigamoebida</taxon>
        <taxon>Entamoebidae</taxon>
        <taxon>Entamoeba</taxon>
    </lineage>
</organism>
<name>A0ABQ0DJ60_9EUKA</name>
<comment type="caution">
    <text evidence="3">The sequence shown here is derived from an EMBL/GenBank/DDBJ whole genome shotgun (WGS) entry which is preliminary data.</text>
</comment>
<feature type="region of interest" description="Disordered" evidence="2">
    <location>
        <begin position="306"/>
        <end position="343"/>
    </location>
</feature>
<evidence type="ECO:0000313" key="3">
    <source>
        <dbReference type="EMBL" id="GAB1222894.1"/>
    </source>
</evidence>